<evidence type="ECO:0000313" key="2">
    <source>
        <dbReference type="EMBL" id="GIF23815.1"/>
    </source>
</evidence>
<keyword evidence="1" id="KW-1133">Transmembrane helix</keyword>
<sequence length="157" mass="15664">MLTSGGTARRLAASSRVVFRLAAAVRVALGLAAAALVALGLAACSQPAAAPRFLDVHFPGSYALPGTVEIPAAGDYAIWATGFPAVGANRCAVSGSGGNAVPMSVPDGTVTYTAKEEDDAVYTWTDAFTAPAAGTYTLRCTPDAAAPGMSFAVAPKA</sequence>
<evidence type="ECO:0000313" key="3">
    <source>
        <dbReference type="Proteomes" id="UP000623608"/>
    </source>
</evidence>
<name>A0A919NRM3_9ACTN</name>
<gene>
    <name evidence="2" type="ORF">Ate02nite_65450</name>
</gene>
<dbReference type="EMBL" id="BOMY01000042">
    <property type="protein sequence ID" value="GIF23815.1"/>
    <property type="molecule type" value="Genomic_DNA"/>
</dbReference>
<dbReference type="Proteomes" id="UP000623608">
    <property type="component" value="Unassembled WGS sequence"/>
</dbReference>
<protein>
    <submittedName>
        <fullName evidence="2">Uncharacterized protein</fullName>
    </submittedName>
</protein>
<proteinExistence type="predicted"/>
<keyword evidence="1" id="KW-0472">Membrane</keyword>
<comment type="caution">
    <text evidence="2">The sequence shown here is derived from an EMBL/GenBank/DDBJ whole genome shotgun (WGS) entry which is preliminary data.</text>
</comment>
<feature type="transmembrane region" description="Helical" evidence="1">
    <location>
        <begin position="21"/>
        <end position="43"/>
    </location>
</feature>
<keyword evidence="1" id="KW-0812">Transmembrane</keyword>
<evidence type="ECO:0000256" key="1">
    <source>
        <dbReference type="SAM" id="Phobius"/>
    </source>
</evidence>
<accession>A0A919NRM3</accession>
<organism evidence="2 3">
    <name type="scientific">Paractinoplanes tereljensis</name>
    <dbReference type="NCBI Taxonomy" id="571912"/>
    <lineage>
        <taxon>Bacteria</taxon>
        <taxon>Bacillati</taxon>
        <taxon>Actinomycetota</taxon>
        <taxon>Actinomycetes</taxon>
        <taxon>Micromonosporales</taxon>
        <taxon>Micromonosporaceae</taxon>
        <taxon>Paractinoplanes</taxon>
    </lineage>
</organism>
<dbReference type="AlphaFoldDB" id="A0A919NRM3"/>
<keyword evidence="3" id="KW-1185">Reference proteome</keyword>
<dbReference type="RefSeq" id="WP_203811708.1">
    <property type="nucleotide sequence ID" value="NZ_BOMY01000042.1"/>
</dbReference>
<reference evidence="2" key="1">
    <citation type="submission" date="2021-01" db="EMBL/GenBank/DDBJ databases">
        <title>Whole genome shotgun sequence of Actinoplanes tereljensis NBRC 105297.</title>
        <authorList>
            <person name="Komaki H."/>
            <person name="Tamura T."/>
        </authorList>
    </citation>
    <scope>NUCLEOTIDE SEQUENCE</scope>
    <source>
        <strain evidence="2">NBRC 105297</strain>
    </source>
</reference>